<reference evidence="1" key="1">
    <citation type="submission" date="2014-09" db="EMBL/GenBank/DDBJ databases">
        <authorList>
            <person name="Magalhaes I.L.F."/>
            <person name="Oliveira U."/>
            <person name="Santos F.R."/>
            <person name="Vidigal T.H.D.A."/>
            <person name="Brescovit A.D."/>
            <person name="Santos A.J."/>
        </authorList>
    </citation>
    <scope>NUCLEOTIDE SEQUENCE</scope>
    <source>
        <tissue evidence="1">Shoot tissue taken approximately 20 cm above the soil surface</tissue>
    </source>
</reference>
<dbReference type="AlphaFoldDB" id="A0A0A8YVH4"/>
<reference evidence="1" key="2">
    <citation type="journal article" date="2015" name="Data Brief">
        <title>Shoot transcriptome of the giant reed, Arundo donax.</title>
        <authorList>
            <person name="Barrero R.A."/>
            <person name="Guerrero F.D."/>
            <person name="Moolhuijzen P."/>
            <person name="Goolsby J.A."/>
            <person name="Tidwell J."/>
            <person name="Bellgard S.E."/>
            <person name="Bellgard M.I."/>
        </authorList>
    </citation>
    <scope>NUCLEOTIDE SEQUENCE</scope>
    <source>
        <tissue evidence="1">Shoot tissue taken approximately 20 cm above the soil surface</tissue>
    </source>
</reference>
<dbReference type="EMBL" id="GBRH01266791">
    <property type="protein sequence ID" value="JAD31104.1"/>
    <property type="molecule type" value="Transcribed_RNA"/>
</dbReference>
<evidence type="ECO:0000313" key="1">
    <source>
        <dbReference type="EMBL" id="JAD31104.1"/>
    </source>
</evidence>
<name>A0A0A8YVH4_ARUDO</name>
<organism evidence="1">
    <name type="scientific">Arundo donax</name>
    <name type="common">Giant reed</name>
    <name type="synonym">Donax arundinaceus</name>
    <dbReference type="NCBI Taxonomy" id="35708"/>
    <lineage>
        <taxon>Eukaryota</taxon>
        <taxon>Viridiplantae</taxon>
        <taxon>Streptophyta</taxon>
        <taxon>Embryophyta</taxon>
        <taxon>Tracheophyta</taxon>
        <taxon>Spermatophyta</taxon>
        <taxon>Magnoliopsida</taxon>
        <taxon>Liliopsida</taxon>
        <taxon>Poales</taxon>
        <taxon>Poaceae</taxon>
        <taxon>PACMAD clade</taxon>
        <taxon>Arundinoideae</taxon>
        <taxon>Arundineae</taxon>
        <taxon>Arundo</taxon>
    </lineage>
</organism>
<proteinExistence type="predicted"/>
<sequence>MFIWTLCGNCYIGYRLLVICIEYM</sequence>
<protein>
    <submittedName>
        <fullName evidence="1">Uncharacterized protein</fullName>
    </submittedName>
</protein>
<accession>A0A0A8YVH4</accession>